<dbReference type="KEGG" id="vra:106780607"/>
<feature type="domain" description="MULE transposase" evidence="1">
    <location>
        <begin position="261"/>
        <end position="337"/>
    </location>
</feature>
<dbReference type="RefSeq" id="XP_022632765.1">
    <property type="nucleotide sequence ID" value="XM_022777044.1"/>
</dbReference>
<keyword evidence="2" id="KW-1185">Reference proteome</keyword>
<accession>A0A3Q0EM89</accession>
<organism evidence="2 3">
    <name type="scientific">Vigna radiata var. radiata</name>
    <name type="common">Mung bean</name>
    <name type="synonym">Phaseolus aureus</name>
    <dbReference type="NCBI Taxonomy" id="3916"/>
    <lineage>
        <taxon>Eukaryota</taxon>
        <taxon>Viridiplantae</taxon>
        <taxon>Streptophyta</taxon>
        <taxon>Embryophyta</taxon>
        <taxon>Tracheophyta</taxon>
        <taxon>Spermatophyta</taxon>
        <taxon>Magnoliopsida</taxon>
        <taxon>eudicotyledons</taxon>
        <taxon>Gunneridae</taxon>
        <taxon>Pentapetalae</taxon>
        <taxon>rosids</taxon>
        <taxon>fabids</taxon>
        <taxon>Fabales</taxon>
        <taxon>Fabaceae</taxon>
        <taxon>Papilionoideae</taxon>
        <taxon>50 kb inversion clade</taxon>
        <taxon>NPAAA clade</taxon>
        <taxon>indigoferoid/millettioid clade</taxon>
        <taxon>Phaseoleae</taxon>
        <taxon>Vigna</taxon>
    </lineage>
</organism>
<proteinExistence type="predicted"/>
<gene>
    <name evidence="3" type="primary">LOC106780607</name>
</gene>
<dbReference type="PANTHER" id="PTHR31973:SF195">
    <property type="entry name" value="MUDR FAMILY TRANSPOSASE"/>
    <property type="match status" value="1"/>
</dbReference>
<dbReference type="Proteomes" id="UP000087766">
    <property type="component" value="Unplaced"/>
</dbReference>
<sequence>MPATMHDAKLYLAGGANTMHAKLYLVDGGNSNTFPAKTELHKSYFIIYGISSSEQHSTLKPYQLFIDDELDNLLRDEHNDADRMTQSSQHVIPELYEQYHNGYQWRLRAGYSKVYKYWEIKNIEGQHTCFSNILSQDHISLDNTHIATIVSNSVRTNPSIPIKSLITDIKARFGYFVSYRKAWIAKQKALSMEFGDWEEFYNHLPRWLHAVKEANPGTILQCTGSPMEIDGQTDNNCYIMERVFWSFGPCIQGFKYCKPILQVDGTFLTGKYHGTLLTDMGRDGYRNIFPVAFAIVEGETKEAMIWFFQLLREHVCPQQNICIITDRGKGILSASRLEEVGWEEDVNTTVQNYYIVTAYKVKQNTVTTKLTALRHHYPQQVAWIDKIPLKKWSQAFDGGRRYGHMTTNLVECVNSVLKGARSLLICALIRTTFERTQSWFLERGLKAQYMLQAGHQFPEEITEIIRKN</sequence>
<evidence type="ECO:0000259" key="1">
    <source>
        <dbReference type="Pfam" id="PF10551"/>
    </source>
</evidence>
<dbReference type="InterPro" id="IPR018289">
    <property type="entry name" value="MULE_transposase_dom"/>
</dbReference>
<dbReference type="AlphaFoldDB" id="A0A3Q0EM89"/>
<protein>
    <submittedName>
        <fullName evidence="3">Uncharacterized protein LOC106780607</fullName>
    </submittedName>
</protein>
<evidence type="ECO:0000313" key="3">
    <source>
        <dbReference type="RefSeq" id="XP_022632765.1"/>
    </source>
</evidence>
<dbReference type="Pfam" id="PF10551">
    <property type="entry name" value="MULE"/>
    <property type="match status" value="1"/>
</dbReference>
<evidence type="ECO:0000313" key="2">
    <source>
        <dbReference type="Proteomes" id="UP000087766"/>
    </source>
</evidence>
<reference evidence="3" key="1">
    <citation type="submission" date="2025-08" db="UniProtKB">
        <authorList>
            <consortium name="RefSeq"/>
        </authorList>
    </citation>
    <scope>IDENTIFICATION</scope>
    <source>
        <tissue evidence="3">Leaf</tissue>
    </source>
</reference>
<name>A0A3Q0EM89_VIGRR</name>
<dbReference type="STRING" id="3916.A0A3Q0EM89"/>
<dbReference type="GeneID" id="106780607"/>
<dbReference type="PANTHER" id="PTHR31973">
    <property type="entry name" value="POLYPROTEIN, PUTATIVE-RELATED"/>
    <property type="match status" value="1"/>
</dbReference>
<dbReference type="OrthoDB" id="1275979at2759"/>